<feature type="compositionally biased region" description="Polar residues" evidence="8">
    <location>
        <begin position="32"/>
        <end position="52"/>
    </location>
</feature>
<comment type="subcellular location">
    <subcellularLocation>
        <location evidence="1">Cytoplasm</location>
    </subcellularLocation>
</comment>
<dbReference type="GO" id="GO:0005509">
    <property type="term" value="F:calcium ion binding"/>
    <property type="evidence" value="ECO:0007669"/>
    <property type="project" value="TreeGrafter"/>
</dbReference>
<keyword evidence="4 6" id="KW-0378">Hydrolase</keyword>
<feature type="region of interest" description="Disordered" evidence="8">
    <location>
        <begin position="1"/>
        <end position="52"/>
    </location>
</feature>
<evidence type="ECO:0000256" key="1">
    <source>
        <dbReference type="ARBA" id="ARBA00004496"/>
    </source>
</evidence>
<keyword evidence="5 6" id="KW-0443">Lipid metabolism</keyword>
<feature type="domain" description="C2" evidence="9">
    <location>
        <begin position="121"/>
        <end position="241"/>
    </location>
</feature>
<dbReference type="EC" id="3.1.1.4" evidence="2 7"/>
<dbReference type="SMART" id="SM00239">
    <property type="entry name" value="C2"/>
    <property type="match status" value="1"/>
</dbReference>
<accession>A0AAV2Q379</accession>
<feature type="compositionally biased region" description="Acidic residues" evidence="8">
    <location>
        <begin position="596"/>
        <end position="614"/>
    </location>
</feature>
<gene>
    <name evidence="11" type="ORF">MNOR_LOCUS7216</name>
</gene>
<evidence type="ECO:0000256" key="2">
    <source>
        <dbReference type="ARBA" id="ARBA00013278"/>
    </source>
</evidence>
<evidence type="ECO:0000256" key="7">
    <source>
        <dbReference type="RuleBase" id="RU362102"/>
    </source>
</evidence>
<proteinExistence type="predicted"/>
<keyword evidence="7" id="KW-0106">Calcium</keyword>
<keyword evidence="6 7" id="KW-0442">Lipid degradation</keyword>
<dbReference type="InterPro" id="IPR000008">
    <property type="entry name" value="C2_dom"/>
</dbReference>
<dbReference type="InterPro" id="IPR016035">
    <property type="entry name" value="Acyl_Trfase/lysoPLipase"/>
</dbReference>
<dbReference type="GO" id="GO:0005829">
    <property type="term" value="C:cytosol"/>
    <property type="evidence" value="ECO:0007669"/>
    <property type="project" value="TreeGrafter"/>
</dbReference>
<evidence type="ECO:0000256" key="8">
    <source>
        <dbReference type="SAM" id="MobiDB-lite"/>
    </source>
</evidence>
<organism evidence="11 12">
    <name type="scientific">Meganyctiphanes norvegica</name>
    <name type="common">Northern krill</name>
    <name type="synonym">Thysanopoda norvegica</name>
    <dbReference type="NCBI Taxonomy" id="48144"/>
    <lineage>
        <taxon>Eukaryota</taxon>
        <taxon>Metazoa</taxon>
        <taxon>Ecdysozoa</taxon>
        <taxon>Arthropoda</taxon>
        <taxon>Crustacea</taxon>
        <taxon>Multicrustacea</taxon>
        <taxon>Malacostraca</taxon>
        <taxon>Eumalacostraca</taxon>
        <taxon>Eucarida</taxon>
        <taxon>Euphausiacea</taxon>
        <taxon>Euphausiidae</taxon>
        <taxon>Meganyctiphanes</taxon>
    </lineage>
</organism>
<protein>
    <recommendedName>
        <fullName evidence="2 7">Phospholipase A2</fullName>
        <ecNumber evidence="2 7">3.1.1.4</ecNumber>
    </recommendedName>
</protein>
<evidence type="ECO:0000259" key="10">
    <source>
        <dbReference type="PROSITE" id="PS51210"/>
    </source>
</evidence>
<feature type="region of interest" description="Disordered" evidence="8">
    <location>
        <begin position="596"/>
        <end position="624"/>
    </location>
</feature>
<sequence length="923" mass="106281">MSTWYTSIQEESQNDEETEIQEEPQKDEETESQSIYHGNTSGDETDGITQRDSTFYVPLDHNEGDDGVRTRRKESAECPCRPVSEHPQPSMWHTACTHSLAKERLGRNKSEIWDLDGMFDTYRTFQVAHEKCVDLKVTVHRGENITKGSWFKDAVDTPDPYIVLRIPQLKINTLKRTSTEEDSTNPRWDQTFHFYLYKSPRKPYVMEISLMEENVIKDETIETQSFSLDCLEEGIPKDCIFTFKGNSKVYMTFLKQKNEQTDLRFSMSLCDEEKAYLRQRRTKVFKSMISLFGDDGPNTESEVPTIGILGSGGGFRAMIGLSGALHALQDSGILDCVTYLAGLSGSTWCISTLYSQNLLCDIPCKENKKEYSEEVKLTYVRKGNHNDNDYSSIANKSIRGLKSTNIFHGSLNVKEFQESLCKSVGKKWEWNILKMPQHVVDMLSKYWKGQSMSHITLVDIFGHLIGDVLLGKEKKNLMKLSDLQARVSEGEAPFPLFAGLHATKRASDEFSEWIEFSPYEIGLGKYGTFMKTEDFGSKFFAGKLLKKCNEMPLHYLQGMWGSAFTINLKRHLIGVTNIITEDTDEFTDEMRCINDDEDSDIDIDSDDSEDEVEDSSGTRSYLKRRKQSADKGIRKSSLEEYKKKNWFVSALEKVGIDSSRLLNTRPVKPGRIYNPFRGVSLNYAFVKDQIDQERDAANFTEGESIKYADGCKFKPVSHESKKISVMDSGFAMNSPYPLLLRPQRGVDIFLSFDFSNRNEDLTVDESTFKQLVKAEEWAKERYIPFPPVKERIDEYLGTEIQECYVFESSIDSRIPVILHFSLVNNKFRKYKTPEVLRSSDEELDFAKFPCFGKDSEFSTFKFHYDSKEFDRLAKLMEYNTLLCKETILQTIKNSIIKKKQGRKLDIYEIAKILLWHKNNEKED</sequence>
<evidence type="ECO:0000256" key="3">
    <source>
        <dbReference type="ARBA" id="ARBA00022490"/>
    </source>
</evidence>
<evidence type="ECO:0000313" key="12">
    <source>
        <dbReference type="Proteomes" id="UP001497623"/>
    </source>
</evidence>
<feature type="domain" description="PLA2c" evidence="10">
    <location>
        <begin position="255"/>
        <end position="923"/>
    </location>
</feature>
<dbReference type="EMBL" id="CAXKWB010003132">
    <property type="protein sequence ID" value="CAL4068414.1"/>
    <property type="molecule type" value="Genomic_DNA"/>
</dbReference>
<dbReference type="PROSITE" id="PS50004">
    <property type="entry name" value="C2"/>
    <property type="match status" value="1"/>
</dbReference>
<dbReference type="SUPFAM" id="SSF49562">
    <property type="entry name" value="C2 domain (Calcium/lipid-binding domain, CaLB)"/>
    <property type="match status" value="1"/>
</dbReference>
<comment type="caution">
    <text evidence="11">The sequence shown here is derived from an EMBL/GenBank/DDBJ whole genome shotgun (WGS) entry which is preliminary data.</text>
</comment>
<keyword evidence="7" id="KW-0479">Metal-binding</keyword>
<feature type="compositionally biased region" description="Polar residues" evidence="8">
    <location>
        <begin position="1"/>
        <end position="11"/>
    </location>
</feature>
<name>A0AAV2Q379_MEGNR</name>
<comment type="catalytic activity">
    <reaction evidence="7">
        <text>a 1,2-diacyl-sn-glycero-3-phosphocholine + H2O = a 1-acyl-sn-glycero-3-phosphocholine + a fatty acid + H(+)</text>
        <dbReference type="Rhea" id="RHEA:15801"/>
        <dbReference type="ChEBI" id="CHEBI:15377"/>
        <dbReference type="ChEBI" id="CHEBI:15378"/>
        <dbReference type="ChEBI" id="CHEBI:28868"/>
        <dbReference type="ChEBI" id="CHEBI:57643"/>
        <dbReference type="ChEBI" id="CHEBI:58168"/>
        <dbReference type="EC" id="3.1.1.4"/>
    </reaction>
</comment>
<evidence type="ECO:0000313" key="11">
    <source>
        <dbReference type="EMBL" id="CAL4068414.1"/>
    </source>
</evidence>
<dbReference type="Pfam" id="PF01735">
    <property type="entry name" value="PLA2_B"/>
    <property type="match status" value="2"/>
</dbReference>
<dbReference type="SMART" id="SM00022">
    <property type="entry name" value="PLAc"/>
    <property type="match status" value="1"/>
</dbReference>
<dbReference type="Pfam" id="PF00168">
    <property type="entry name" value="C2"/>
    <property type="match status" value="1"/>
</dbReference>
<reference evidence="11 12" key="1">
    <citation type="submission" date="2024-05" db="EMBL/GenBank/DDBJ databases">
        <authorList>
            <person name="Wallberg A."/>
        </authorList>
    </citation>
    <scope>NUCLEOTIDE SEQUENCE [LARGE SCALE GENOMIC DNA]</scope>
</reference>
<dbReference type="Proteomes" id="UP001497623">
    <property type="component" value="Unassembled WGS sequence"/>
</dbReference>
<dbReference type="InterPro" id="IPR035892">
    <property type="entry name" value="C2_domain_sf"/>
</dbReference>
<comment type="domain">
    <text evidence="7">The N-terminal C2 domain associates with lipid membranes upon calcium binding.</text>
</comment>
<dbReference type="PANTHER" id="PTHR10728:SF40">
    <property type="entry name" value="PATATIN FAMILY PROTEIN"/>
    <property type="match status" value="1"/>
</dbReference>
<evidence type="ECO:0000256" key="5">
    <source>
        <dbReference type="ARBA" id="ARBA00023098"/>
    </source>
</evidence>
<keyword evidence="3 7" id="KW-0963">Cytoplasm</keyword>
<dbReference type="GO" id="GO:0047498">
    <property type="term" value="F:calcium-dependent phospholipase A2 activity"/>
    <property type="evidence" value="ECO:0007669"/>
    <property type="project" value="TreeGrafter"/>
</dbReference>
<evidence type="ECO:0000256" key="6">
    <source>
        <dbReference type="PROSITE-ProRule" id="PRU00555"/>
    </source>
</evidence>
<feature type="compositionally biased region" description="Acidic residues" evidence="8">
    <location>
        <begin position="12"/>
        <end position="31"/>
    </location>
</feature>
<dbReference type="AlphaFoldDB" id="A0AAV2Q379"/>
<dbReference type="PANTHER" id="PTHR10728">
    <property type="entry name" value="CYTOSOLIC PHOSPHOLIPASE A2"/>
    <property type="match status" value="1"/>
</dbReference>
<keyword evidence="12" id="KW-1185">Reference proteome</keyword>
<dbReference type="InterPro" id="IPR002642">
    <property type="entry name" value="LysoPLipase_cat_dom"/>
</dbReference>
<dbReference type="SUPFAM" id="SSF52151">
    <property type="entry name" value="FabD/lysophospholipase-like"/>
    <property type="match status" value="1"/>
</dbReference>
<dbReference type="Gene3D" id="3.40.1090.10">
    <property type="entry name" value="Cytosolic phospholipase A2 catalytic domain"/>
    <property type="match status" value="1"/>
</dbReference>
<dbReference type="GO" id="GO:0005544">
    <property type="term" value="F:calcium-dependent phospholipid binding"/>
    <property type="evidence" value="ECO:0007669"/>
    <property type="project" value="TreeGrafter"/>
</dbReference>
<dbReference type="Gene3D" id="2.60.40.150">
    <property type="entry name" value="C2 domain"/>
    <property type="match status" value="1"/>
</dbReference>
<dbReference type="PROSITE" id="PS51210">
    <property type="entry name" value="PLA2C"/>
    <property type="match status" value="1"/>
</dbReference>
<dbReference type="GO" id="GO:0046475">
    <property type="term" value="P:glycerophospholipid catabolic process"/>
    <property type="evidence" value="ECO:0007669"/>
    <property type="project" value="TreeGrafter"/>
</dbReference>
<evidence type="ECO:0000259" key="9">
    <source>
        <dbReference type="PROSITE" id="PS50004"/>
    </source>
</evidence>
<evidence type="ECO:0000256" key="4">
    <source>
        <dbReference type="ARBA" id="ARBA00022801"/>
    </source>
</evidence>